<feature type="domain" description="Glycosyltransferase 2-like" evidence="1">
    <location>
        <begin position="13"/>
        <end position="127"/>
    </location>
</feature>
<dbReference type="Proteomes" id="UP000240608">
    <property type="component" value="Unassembled WGS sequence"/>
</dbReference>
<dbReference type="InterPro" id="IPR001173">
    <property type="entry name" value="Glyco_trans_2-like"/>
</dbReference>
<dbReference type="Pfam" id="PF00535">
    <property type="entry name" value="Glycos_transf_2"/>
    <property type="match status" value="1"/>
</dbReference>
<accession>A0A2T4DSN5</accession>
<sequence length="285" mass="33198">MNQPDCISDIFAVVVTYNSLFHASDTMRSLDLSLQKINKNLDILIYDNSPINQKEYYDKLTLDRFNITYFSDLSNSGVSTAYNEAAKIAKERDKKWVLLLDQDTNFSTNIFEAYFDAIFKNSHEIKLFVPILKLEDGRIFSPSRYKLKRGFMIKNISPGIHSLKSLSPVNSGMLIDIEAFFEVGGYNEKVWLDFSDFQFIERFRKKFKSFCVLDSIGYQDFSNENINFTDALTRFRIYCDCVIHCEKKGLLDRMIYFALTFSRAVSLSLKYKKIDFILLLLKNPN</sequence>
<name>A0A2T4DSN5_9BACT</name>
<dbReference type="SUPFAM" id="SSF53448">
    <property type="entry name" value="Nucleotide-diphospho-sugar transferases"/>
    <property type="match status" value="1"/>
</dbReference>
<evidence type="ECO:0000259" key="1">
    <source>
        <dbReference type="Pfam" id="PF00535"/>
    </source>
</evidence>
<dbReference type="Gene3D" id="3.90.550.10">
    <property type="entry name" value="Spore Coat Polysaccharide Biosynthesis Protein SpsA, Chain A"/>
    <property type="match status" value="1"/>
</dbReference>
<protein>
    <recommendedName>
        <fullName evidence="1">Glycosyltransferase 2-like domain-containing protein</fullName>
    </recommendedName>
</protein>
<comment type="caution">
    <text evidence="2">The sequence shown here is derived from an EMBL/GenBank/DDBJ whole genome shotgun (WGS) entry which is preliminary data.</text>
</comment>
<evidence type="ECO:0000313" key="2">
    <source>
        <dbReference type="EMBL" id="PTB96812.1"/>
    </source>
</evidence>
<organism evidence="2 3">
    <name type="scientific">Marivirga lumbricoides</name>
    <dbReference type="NCBI Taxonomy" id="1046115"/>
    <lineage>
        <taxon>Bacteria</taxon>
        <taxon>Pseudomonadati</taxon>
        <taxon>Bacteroidota</taxon>
        <taxon>Cytophagia</taxon>
        <taxon>Cytophagales</taxon>
        <taxon>Marivirgaceae</taxon>
        <taxon>Marivirga</taxon>
    </lineage>
</organism>
<evidence type="ECO:0000313" key="3">
    <source>
        <dbReference type="Proteomes" id="UP000240608"/>
    </source>
</evidence>
<dbReference type="EMBL" id="PYVU01000035">
    <property type="protein sequence ID" value="PTB96812.1"/>
    <property type="molecule type" value="Genomic_DNA"/>
</dbReference>
<reference evidence="2 3" key="1">
    <citation type="submission" date="2018-03" db="EMBL/GenBank/DDBJ databases">
        <title>Cross-interface Injection: A General Nanoliter Liquid Handling Method Applied to Single Cells Genome Amplification Automated Nanoliter Liquid Handling Applied to Single Cell Multiple Displacement Amplification.</title>
        <authorList>
            <person name="Yun J."/>
            <person name="Xu P."/>
            <person name="Xu J."/>
            <person name="Dai X."/>
            <person name="Wang Y."/>
            <person name="Zheng X."/>
            <person name="Cao C."/>
            <person name="Yi Q."/>
            <person name="Zhu Y."/>
            <person name="Wang L."/>
            <person name="Dong Z."/>
            <person name="Huang Y."/>
            <person name="Huang L."/>
            <person name="Du W."/>
        </authorList>
    </citation>
    <scope>NUCLEOTIDE SEQUENCE [LARGE SCALE GENOMIC DNA]</scope>
    <source>
        <strain evidence="2 3">Z-D1-2</strain>
    </source>
</reference>
<proteinExistence type="predicted"/>
<dbReference type="InterPro" id="IPR029044">
    <property type="entry name" value="Nucleotide-diphossugar_trans"/>
</dbReference>
<gene>
    <name evidence="2" type="ORF">C9994_05720</name>
</gene>
<dbReference type="AlphaFoldDB" id="A0A2T4DSN5"/>